<proteinExistence type="predicted"/>
<dbReference type="InterPro" id="IPR029069">
    <property type="entry name" value="HotDog_dom_sf"/>
</dbReference>
<gene>
    <name evidence="1" type="ORF">CLG96_07760</name>
</gene>
<dbReference type="CDD" id="cd00586">
    <property type="entry name" value="4HBT"/>
    <property type="match status" value="1"/>
</dbReference>
<evidence type="ECO:0000313" key="2">
    <source>
        <dbReference type="Proteomes" id="UP000244162"/>
    </source>
</evidence>
<dbReference type="SUPFAM" id="SSF54637">
    <property type="entry name" value="Thioesterase/thiol ester dehydrase-isomerase"/>
    <property type="match status" value="1"/>
</dbReference>
<dbReference type="EMBL" id="NWBU01000006">
    <property type="protein sequence ID" value="PTQ11814.1"/>
    <property type="molecule type" value="Genomic_DNA"/>
</dbReference>
<organism evidence="1 2">
    <name type="scientific">Sphingomonas oleivorans</name>
    <dbReference type="NCBI Taxonomy" id="1735121"/>
    <lineage>
        <taxon>Bacteria</taxon>
        <taxon>Pseudomonadati</taxon>
        <taxon>Pseudomonadota</taxon>
        <taxon>Alphaproteobacteria</taxon>
        <taxon>Sphingomonadales</taxon>
        <taxon>Sphingomonadaceae</taxon>
        <taxon>Sphingomonas</taxon>
    </lineage>
</organism>
<sequence length="165" mass="17704">MASRGKIAPPPGSIPTSPVARLVETGRQIAHPWLCDANDHLNTRHYQGFFDDAAQHLLAQCGFAGAAEAGRLGVVDASCAMTYLAEVRPGTLLVLHSGFKRIGGKSFTSVHEMRSIDGTHLFATCEIISIFFDLEVRRSAAMPEAFRAAAEALLVVEKDGEAVRA</sequence>
<evidence type="ECO:0008006" key="3">
    <source>
        <dbReference type="Google" id="ProtNLM"/>
    </source>
</evidence>
<evidence type="ECO:0000313" key="1">
    <source>
        <dbReference type="EMBL" id="PTQ11814.1"/>
    </source>
</evidence>
<reference evidence="1 2" key="1">
    <citation type="submission" date="2017-09" db="EMBL/GenBank/DDBJ databases">
        <title>Sphingomonas panjinensis sp.nov., isolated from oil-contaminated soil.</title>
        <authorList>
            <person name="Wang L."/>
            <person name="Chen L."/>
        </authorList>
    </citation>
    <scope>NUCLEOTIDE SEQUENCE [LARGE SCALE GENOMIC DNA]</scope>
    <source>
        <strain evidence="1 2">FW-11</strain>
    </source>
</reference>
<dbReference type="Gene3D" id="3.10.129.10">
    <property type="entry name" value="Hotdog Thioesterase"/>
    <property type="match status" value="1"/>
</dbReference>
<dbReference type="AlphaFoldDB" id="A0A2T5FYX9"/>
<dbReference type="Pfam" id="PF13279">
    <property type="entry name" value="4HBT_2"/>
    <property type="match status" value="1"/>
</dbReference>
<name>A0A2T5FYX9_9SPHN</name>
<dbReference type="Proteomes" id="UP000244162">
    <property type="component" value="Unassembled WGS sequence"/>
</dbReference>
<dbReference type="OrthoDB" id="7597365at2"/>
<protein>
    <recommendedName>
        <fullName evidence="3">Thioesterase</fullName>
    </recommendedName>
</protein>
<dbReference type="RefSeq" id="WP_107967327.1">
    <property type="nucleotide sequence ID" value="NZ_NWBU01000006.1"/>
</dbReference>
<keyword evidence="2" id="KW-1185">Reference proteome</keyword>
<comment type="caution">
    <text evidence="1">The sequence shown here is derived from an EMBL/GenBank/DDBJ whole genome shotgun (WGS) entry which is preliminary data.</text>
</comment>
<accession>A0A2T5FYX9</accession>